<dbReference type="InterPro" id="IPR014044">
    <property type="entry name" value="CAP_dom"/>
</dbReference>
<keyword evidence="1" id="KW-0732">Signal</keyword>
<dbReference type="Pfam" id="PF00188">
    <property type="entry name" value="CAP"/>
    <property type="match status" value="1"/>
</dbReference>
<dbReference type="Proteomes" id="UP000020492">
    <property type="component" value="Unassembled WGS sequence"/>
</dbReference>
<evidence type="ECO:0000256" key="1">
    <source>
        <dbReference type="SAM" id="SignalP"/>
    </source>
</evidence>
<name>A0A016QQU9_9DEIO</name>
<feature type="chain" id="PRO_5001488285" description="SCP domain-containing protein" evidence="1">
    <location>
        <begin position="24"/>
        <end position="167"/>
    </location>
</feature>
<accession>A0A016QQU9</accession>
<keyword evidence="4" id="KW-1185">Reference proteome</keyword>
<dbReference type="Gene3D" id="3.40.33.10">
    <property type="entry name" value="CAP"/>
    <property type="match status" value="1"/>
</dbReference>
<comment type="caution">
    <text evidence="3">The sequence shown here is derived from an EMBL/GenBank/DDBJ whole genome shotgun (WGS) entry which is preliminary data.</text>
</comment>
<dbReference type="OrthoDB" id="68195at2"/>
<dbReference type="CDD" id="cd05379">
    <property type="entry name" value="CAP_bacterial"/>
    <property type="match status" value="1"/>
</dbReference>
<dbReference type="AlphaFoldDB" id="A0A016QQU9"/>
<dbReference type="PANTHER" id="PTHR31157">
    <property type="entry name" value="SCP DOMAIN-CONTAINING PROTEIN"/>
    <property type="match status" value="1"/>
</dbReference>
<dbReference type="eggNOG" id="COG2340">
    <property type="taxonomic scope" value="Bacteria"/>
</dbReference>
<protein>
    <recommendedName>
        <fullName evidence="2">SCP domain-containing protein</fullName>
    </recommendedName>
</protein>
<feature type="signal peptide" evidence="1">
    <location>
        <begin position="1"/>
        <end position="23"/>
    </location>
</feature>
<dbReference type="PANTHER" id="PTHR31157:SF1">
    <property type="entry name" value="SCP DOMAIN-CONTAINING PROTEIN"/>
    <property type="match status" value="1"/>
</dbReference>
<dbReference type="EMBL" id="JHAC01000025">
    <property type="protein sequence ID" value="EYB68262.1"/>
    <property type="molecule type" value="Genomic_DNA"/>
</dbReference>
<feature type="domain" description="SCP" evidence="2">
    <location>
        <begin position="58"/>
        <end position="161"/>
    </location>
</feature>
<gene>
    <name evidence="3" type="ORF">DEIPH_ctg025orf0115</name>
</gene>
<reference evidence="3 4" key="1">
    <citation type="submission" date="2014-03" db="EMBL/GenBank/DDBJ databases">
        <title>Draft genome sequence of Deinococcus phoenicis 1P10ME.</title>
        <authorList>
            <person name="Stepanov V.G."/>
            <person name="Vaishampayan P."/>
            <person name="Venkateswaran K."/>
            <person name="Fox G.E."/>
        </authorList>
    </citation>
    <scope>NUCLEOTIDE SEQUENCE [LARGE SCALE GENOMIC DNA]</scope>
    <source>
        <strain evidence="3 4">1P10ME</strain>
    </source>
</reference>
<evidence type="ECO:0000313" key="3">
    <source>
        <dbReference type="EMBL" id="EYB68262.1"/>
    </source>
</evidence>
<proteinExistence type="predicted"/>
<dbReference type="RefSeq" id="WP_034356502.1">
    <property type="nucleotide sequence ID" value="NZ_JHAC01000025.1"/>
</dbReference>
<dbReference type="STRING" id="1476583.DEIPH_ctg025orf0115"/>
<dbReference type="InterPro" id="IPR035940">
    <property type="entry name" value="CAP_sf"/>
</dbReference>
<dbReference type="PATRIC" id="fig|1476583.3.peg.1608"/>
<evidence type="ECO:0000313" key="4">
    <source>
        <dbReference type="Proteomes" id="UP000020492"/>
    </source>
</evidence>
<organism evidence="3 4">
    <name type="scientific">Deinococcus phoenicis</name>
    <dbReference type="NCBI Taxonomy" id="1476583"/>
    <lineage>
        <taxon>Bacteria</taxon>
        <taxon>Thermotogati</taxon>
        <taxon>Deinococcota</taxon>
        <taxon>Deinococci</taxon>
        <taxon>Deinococcales</taxon>
        <taxon>Deinococcaceae</taxon>
        <taxon>Deinococcus</taxon>
    </lineage>
</organism>
<dbReference type="SUPFAM" id="SSF55797">
    <property type="entry name" value="PR-1-like"/>
    <property type="match status" value="1"/>
</dbReference>
<sequence length="167" mass="16958">MQRVKVTFLAGVLAALPFLNAQAQGGGRSSAEAQLLAGLNQARAQGVVCPGLGRRPVAGPLSASVSHALAARTQAGYMSSSGRITHTGAGGSTPRIRAASTGVQAVSVTEIIYLGAGVGPQGVVRWWLNSPVHCSVLTDARYTHAGASAVQGSRGTAYVVVLSSRPR</sequence>
<evidence type="ECO:0000259" key="2">
    <source>
        <dbReference type="Pfam" id="PF00188"/>
    </source>
</evidence>